<evidence type="ECO:0000313" key="2">
    <source>
        <dbReference type="Proteomes" id="UP000237105"/>
    </source>
</evidence>
<sequence length="81" mass="8810">MEGVPLAGSKRSQSDKELEEIMEHVIINIPKNLSLEKNASIASKFMHGTLFPIDEKSFCKKGIEALNLVVVGLSPTMGAKL</sequence>
<evidence type="ECO:0000313" key="1">
    <source>
        <dbReference type="EMBL" id="PON32022.1"/>
    </source>
</evidence>
<reference evidence="2" key="1">
    <citation type="submission" date="2016-06" db="EMBL/GenBank/DDBJ databases">
        <title>Parallel loss of symbiosis genes in relatives of nitrogen-fixing non-legume Parasponia.</title>
        <authorList>
            <person name="Van Velzen R."/>
            <person name="Holmer R."/>
            <person name="Bu F."/>
            <person name="Rutten L."/>
            <person name="Van Zeijl A."/>
            <person name="Liu W."/>
            <person name="Santuari L."/>
            <person name="Cao Q."/>
            <person name="Sharma T."/>
            <person name="Shen D."/>
            <person name="Roswanjaya Y."/>
            <person name="Wardhani T."/>
            <person name="Kalhor M.S."/>
            <person name="Jansen J."/>
            <person name="Van den Hoogen J."/>
            <person name="Gungor B."/>
            <person name="Hartog M."/>
            <person name="Hontelez J."/>
            <person name="Verver J."/>
            <person name="Yang W.-C."/>
            <person name="Schijlen E."/>
            <person name="Repin R."/>
            <person name="Schilthuizen M."/>
            <person name="Schranz E."/>
            <person name="Heidstra R."/>
            <person name="Miyata K."/>
            <person name="Fedorova E."/>
            <person name="Kohlen W."/>
            <person name="Bisseling T."/>
            <person name="Smit S."/>
            <person name="Geurts R."/>
        </authorList>
    </citation>
    <scope>NUCLEOTIDE SEQUENCE [LARGE SCALE GENOMIC DNA]</scope>
    <source>
        <strain evidence="2">cv. WU1-14</strain>
    </source>
</reference>
<comment type="caution">
    <text evidence="1">The sequence shown here is derived from an EMBL/GenBank/DDBJ whole genome shotgun (WGS) entry which is preliminary data.</text>
</comment>
<dbReference type="AlphaFoldDB" id="A0A2P5A654"/>
<accession>A0A2P5A654</accession>
<dbReference type="Proteomes" id="UP000237105">
    <property type="component" value="Unassembled WGS sequence"/>
</dbReference>
<organism evidence="1 2">
    <name type="scientific">Parasponia andersonii</name>
    <name type="common">Sponia andersonii</name>
    <dbReference type="NCBI Taxonomy" id="3476"/>
    <lineage>
        <taxon>Eukaryota</taxon>
        <taxon>Viridiplantae</taxon>
        <taxon>Streptophyta</taxon>
        <taxon>Embryophyta</taxon>
        <taxon>Tracheophyta</taxon>
        <taxon>Spermatophyta</taxon>
        <taxon>Magnoliopsida</taxon>
        <taxon>eudicotyledons</taxon>
        <taxon>Gunneridae</taxon>
        <taxon>Pentapetalae</taxon>
        <taxon>rosids</taxon>
        <taxon>fabids</taxon>
        <taxon>Rosales</taxon>
        <taxon>Cannabaceae</taxon>
        <taxon>Parasponia</taxon>
    </lineage>
</organism>
<gene>
    <name evidence="1" type="ORF">PanWU01x14_364940</name>
</gene>
<keyword evidence="2" id="KW-1185">Reference proteome</keyword>
<proteinExistence type="predicted"/>
<dbReference type="EMBL" id="JXTB01000880">
    <property type="protein sequence ID" value="PON32022.1"/>
    <property type="molecule type" value="Genomic_DNA"/>
</dbReference>
<name>A0A2P5A654_PARAD</name>
<protein>
    <submittedName>
        <fullName evidence="1">Uncharacterized protein</fullName>
    </submittedName>
</protein>